<dbReference type="PROSITE" id="PS51257">
    <property type="entry name" value="PROKAR_LIPOPROTEIN"/>
    <property type="match status" value="1"/>
</dbReference>
<evidence type="ECO:0000313" key="2">
    <source>
        <dbReference type="EMBL" id="UYQ93891.1"/>
    </source>
</evidence>
<organism evidence="2 3">
    <name type="scientific">Chitinophaga horti</name>
    <dbReference type="NCBI Taxonomy" id="2920382"/>
    <lineage>
        <taxon>Bacteria</taxon>
        <taxon>Pseudomonadati</taxon>
        <taxon>Bacteroidota</taxon>
        <taxon>Chitinophagia</taxon>
        <taxon>Chitinophagales</taxon>
        <taxon>Chitinophagaceae</taxon>
        <taxon>Chitinophaga</taxon>
    </lineage>
</organism>
<accession>A0ABY6J2J8</accession>
<keyword evidence="3" id="KW-1185">Reference proteome</keyword>
<evidence type="ECO:0000256" key="1">
    <source>
        <dbReference type="SAM" id="SignalP"/>
    </source>
</evidence>
<gene>
    <name evidence="2" type="ORF">MKQ68_02120</name>
</gene>
<name>A0ABY6J2J8_9BACT</name>
<reference evidence="2" key="1">
    <citation type="submission" date="2022-10" db="EMBL/GenBank/DDBJ databases">
        <title>Chitinophaga sp. nov., isolated from soil.</title>
        <authorList>
            <person name="Jeon C.O."/>
        </authorList>
    </citation>
    <scope>NUCLEOTIDE SEQUENCE</scope>
    <source>
        <strain evidence="2">R8</strain>
    </source>
</reference>
<dbReference type="EMBL" id="CP107006">
    <property type="protein sequence ID" value="UYQ93891.1"/>
    <property type="molecule type" value="Genomic_DNA"/>
</dbReference>
<evidence type="ECO:0008006" key="4">
    <source>
        <dbReference type="Google" id="ProtNLM"/>
    </source>
</evidence>
<protein>
    <recommendedName>
        <fullName evidence="4">Lipoprotein</fullName>
    </recommendedName>
</protein>
<keyword evidence="1" id="KW-0732">Signal</keyword>
<evidence type="ECO:0000313" key="3">
    <source>
        <dbReference type="Proteomes" id="UP001162741"/>
    </source>
</evidence>
<feature type="signal peptide" evidence="1">
    <location>
        <begin position="1"/>
        <end position="19"/>
    </location>
</feature>
<dbReference type="RefSeq" id="WP_264281875.1">
    <property type="nucleotide sequence ID" value="NZ_CP107006.1"/>
</dbReference>
<proteinExistence type="predicted"/>
<sequence length="204" mass="23555">MKYLLLNSLLLLCACTSSYKGLQKAPGDAACVGRFRPQYEGTVIYNTQVDVLNNHFSGLLLFKKMEDSSMRIVFTNEMGFKFFDFGFDADGGFTKYYVTPKMDRKAVVKTLRKDFEMLLMPYDFSRAEVLQRDGQQYVKVKLDKGAVYYITAANCRELIKVQNGSRRKPVVDLWMKAYREGIPDSLDIIHQKFKFNISSQRVIK</sequence>
<feature type="chain" id="PRO_5046368787" description="Lipoprotein" evidence="1">
    <location>
        <begin position="20"/>
        <end position="204"/>
    </location>
</feature>
<dbReference type="Proteomes" id="UP001162741">
    <property type="component" value="Chromosome"/>
</dbReference>